<comment type="subcellular location">
    <subcellularLocation>
        <location evidence="2 10">Cell membrane</location>
        <topology evidence="2 10">Lipid-anchor</topology>
    </subcellularLocation>
</comment>
<dbReference type="NCBIfam" id="TIGR02136">
    <property type="entry name" value="ptsS_2"/>
    <property type="match status" value="1"/>
</dbReference>
<dbReference type="PANTHER" id="PTHR30570:SF1">
    <property type="entry name" value="PHOSPHATE-BINDING PROTEIN PSTS"/>
    <property type="match status" value="1"/>
</dbReference>
<feature type="domain" description="PBP" evidence="12">
    <location>
        <begin position="31"/>
        <end position="265"/>
    </location>
</feature>
<evidence type="ECO:0000259" key="12">
    <source>
        <dbReference type="Pfam" id="PF12849"/>
    </source>
</evidence>
<proteinExistence type="inferred from homology"/>
<keyword evidence="14" id="KW-1185">Reference proteome</keyword>
<comment type="subunit">
    <text evidence="4 10">The complex is composed of two ATP-binding proteins (PstB), two transmembrane proteins (PstC and PstA) and a solute-binding protein (PstS).</text>
</comment>
<evidence type="ECO:0000256" key="6">
    <source>
        <dbReference type="ARBA" id="ARBA00022592"/>
    </source>
</evidence>
<dbReference type="GO" id="GO:0005886">
    <property type="term" value="C:plasma membrane"/>
    <property type="evidence" value="ECO:0007669"/>
    <property type="project" value="UniProtKB-SubCell"/>
</dbReference>
<dbReference type="Gene3D" id="3.40.190.10">
    <property type="entry name" value="Periplasmic binding protein-like II"/>
    <property type="match status" value="2"/>
</dbReference>
<feature type="compositionally biased region" description="Polar residues" evidence="11">
    <location>
        <begin position="32"/>
        <end position="47"/>
    </location>
</feature>
<feature type="signal peptide" evidence="10">
    <location>
        <begin position="1"/>
        <end position="21"/>
    </location>
</feature>
<evidence type="ECO:0000256" key="4">
    <source>
        <dbReference type="ARBA" id="ARBA00011529"/>
    </source>
</evidence>
<dbReference type="AlphaFoldDB" id="A0A2N0ZLP4"/>
<keyword evidence="6 10" id="KW-0592">Phosphate transport</keyword>
<dbReference type="RefSeq" id="WP_066199232.1">
    <property type="nucleotide sequence ID" value="NZ_CP194732.1"/>
</dbReference>
<comment type="similarity">
    <text evidence="3 10">Belongs to the PstS family.</text>
</comment>
<dbReference type="InterPro" id="IPR011862">
    <property type="entry name" value="Phos-bd"/>
</dbReference>
<gene>
    <name evidence="13" type="ORF">CWS20_05375</name>
</gene>
<evidence type="ECO:0000256" key="9">
    <source>
        <dbReference type="ARBA" id="ARBA00023288"/>
    </source>
</evidence>
<dbReference type="InterPro" id="IPR050811">
    <property type="entry name" value="Phosphate_ABC_transporter"/>
</dbReference>
<evidence type="ECO:0000256" key="8">
    <source>
        <dbReference type="ARBA" id="ARBA00023139"/>
    </source>
</evidence>
<keyword evidence="9 10" id="KW-0449">Lipoprotein</keyword>
<dbReference type="SUPFAM" id="SSF53850">
    <property type="entry name" value="Periplasmic binding protein-like II"/>
    <property type="match status" value="1"/>
</dbReference>
<protein>
    <recommendedName>
        <fullName evidence="10">Phosphate-binding protein</fullName>
    </recommendedName>
</protein>
<keyword evidence="10" id="KW-1003">Cell membrane</keyword>
<evidence type="ECO:0000313" key="13">
    <source>
        <dbReference type="EMBL" id="PKG30422.1"/>
    </source>
</evidence>
<keyword evidence="10" id="KW-0472">Membrane</keyword>
<evidence type="ECO:0000256" key="1">
    <source>
        <dbReference type="ARBA" id="ARBA00002841"/>
    </source>
</evidence>
<dbReference type="InterPro" id="IPR024370">
    <property type="entry name" value="PBP_domain"/>
</dbReference>
<dbReference type="PROSITE" id="PS51257">
    <property type="entry name" value="PROKAR_LIPOPROTEIN"/>
    <property type="match status" value="1"/>
</dbReference>
<keyword evidence="8 10" id="KW-0564">Palmitate</keyword>
<organism evidence="13 14">
    <name type="scientific">Cytobacillus horneckiae</name>
    <dbReference type="NCBI Taxonomy" id="549687"/>
    <lineage>
        <taxon>Bacteria</taxon>
        <taxon>Bacillati</taxon>
        <taxon>Bacillota</taxon>
        <taxon>Bacilli</taxon>
        <taxon>Bacillales</taxon>
        <taxon>Bacillaceae</taxon>
        <taxon>Cytobacillus</taxon>
    </lineage>
</organism>
<evidence type="ECO:0000313" key="14">
    <source>
        <dbReference type="Proteomes" id="UP000233343"/>
    </source>
</evidence>
<evidence type="ECO:0000256" key="10">
    <source>
        <dbReference type="RuleBase" id="RU367119"/>
    </source>
</evidence>
<dbReference type="Pfam" id="PF12849">
    <property type="entry name" value="PBP_like_2"/>
    <property type="match status" value="1"/>
</dbReference>
<dbReference type="EMBL" id="PISD01000008">
    <property type="protein sequence ID" value="PKG30422.1"/>
    <property type="molecule type" value="Genomic_DNA"/>
</dbReference>
<dbReference type="CDD" id="cd13653">
    <property type="entry name" value="PBP2_phosphate_like_1"/>
    <property type="match status" value="1"/>
</dbReference>
<feature type="region of interest" description="Disordered" evidence="11">
    <location>
        <begin position="25"/>
        <end position="47"/>
    </location>
</feature>
<evidence type="ECO:0000256" key="7">
    <source>
        <dbReference type="ARBA" id="ARBA00022729"/>
    </source>
</evidence>
<evidence type="ECO:0000256" key="5">
    <source>
        <dbReference type="ARBA" id="ARBA00022448"/>
    </source>
</evidence>
<comment type="function">
    <text evidence="10">Involved in the system for phosphate transport across the cytoplasmic membrane.</text>
</comment>
<evidence type="ECO:0000256" key="3">
    <source>
        <dbReference type="ARBA" id="ARBA00008725"/>
    </source>
</evidence>
<sequence length="280" mass="29766">MGLLKKLSIGLFILSAAALLAACGDSNDNETESSGTGTDTVSISGSTSVGPLAEKLAEKYKEKQSNTNIEINQIGSSAGITNAISGVSQIGMSSRDLKEEEASELTETVIAYDGIVVVTHPSNKVKDLTMEEVKQIFTGEITNWNQLGGEDMEIVVVSREDGSGSRDAFQEIVGYSSGELIRNSIIASGNGNIKTTVATNKHAVGFISFEYIDDSIATLKINGVEATAENVLNQQYSLSRPFLFVHKDGNFTEAGQEFIDYILSPDGQKIVSEAGAIPVK</sequence>
<reference evidence="13 14" key="1">
    <citation type="journal article" date="2010" name="Int. J. Syst. Evol. Microbiol.">
        <title>Bacillus horneckiae sp. nov., isolated from a spacecraft-assembly clean room.</title>
        <authorList>
            <person name="Vaishampayan P."/>
            <person name="Probst A."/>
            <person name="Krishnamurthi S."/>
            <person name="Ghosh S."/>
            <person name="Osman S."/>
            <person name="McDowall A."/>
            <person name="Ruckmani A."/>
            <person name="Mayilraj S."/>
            <person name="Venkateswaran K."/>
        </authorList>
    </citation>
    <scope>NUCLEOTIDE SEQUENCE [LARGE SCALE GENOMIC DNA]</scope>
    <source>
        <strain evidence="14">1PO1SC</strain>
    </source>
</reference>
<feature type="chain" id="PRO_5039758981" description="Phosphate-binding protein" evidence="10">
    <location>
        <begin position="22"/>
        <end position="280"/>
    </location>
</feature>
<accession>A0A2N0ZLP4</accession>
<comment type="function">
    <text evidence="1">Part of the ABC transporter complex PstSACB involved in phosphate import.</text>
</comment>
<evidence type="ECO:0000256" key="11">
    <source>
        <dbReference type="SAM" id="MobiDB-lite"/>
    </source>
</evidence>
<comment type="caution">
    <text evidence="13">The sequence shown here is derived from an EMBL/GenBank/DDBJ whole genome shotgun (WGS) entry which is preliminary data.</text>
</comment>
<dbReference type="GO" id="GO:0006817">
    <property type="term" value="P:phosphate ion transport"/>
    <property type="evidence" value="ECO:0007669"/>
    <property type="project" value="UniProtKB-UniRule"/>
</dbReference>
<dbReference type="Proteomes" id="UP000233343">
    <property type="component" value="Unassembled WGS sequence"/>
</dbReference>
<evidence type="ECO:0000256" key="2">
    <source>
        <dbReference type="ARBA" id="ARBA00004193"/>
    </source>
</evidence>
<name>A0A2N0ZLP4_9BACI</name>
<dbReference type="PANTHER" id="PTHR30570">
    <property type="entry name" value="PERIPLASMIC PHOSPHATE BINDING COMPONENT OF PHOSPHATE ABC TRANSPORTER"/>
    <property type="match status" value="1"/>
</dbReference>
<keyword evidence="7 10" id="KW-0732">Signal</keyword>
<dbReference type="GO" id="GO:0042301">
    <property type="term" value="F:phosphate ion binding"/>
    <property type="evidence" value="ECO:0007669"/>
    <property type="project" value="UniProtKB-UniRule"/>
</dbReference>
<keyword evidence="5 10" id="KW-0813">Transport</keyword>